<accession>A0A6C2CHF1</accession>
<comment type="caution">
    <text evidence="1">The sequence shown here is derived from an EMBL/GenBank/DDBJ whole genome shotgun (WGS) entry which is preliminary data.</text>
</comment>
<name>A0A6C2CHF1_9RHOO</name>
<sequence>MHLARRIFRGMQEAQKRLGPGFAHGKLDLGKLNRGLQTTVEKGIQAVICTSQLGYAYVSLPHDNQREHRQGQEDGAAHLQVGQHLPKLPEQACLDNLTIPYRQATGLAVPEQGIGRICRLDILPASLATH</sequence>
<dbReference type="Proteomes" id="UP000389128">
    <property type="component" value="Unassembled WGS sequence"/>
</dbReference>
<organism evidence="1 2">
    <name type="scientific">Zoogloea oleivorans</name>
    <dbReference type="NCBI Taxonomy" id="1552750"/>
    <lineage>
        <taxon>Bacteria</taxon>
        <taxon>Pseudomonadati</taxon>
        <taxon>Pseudomonadota</taxon>
        <taxon>Betaproteobacteria</taxon>
        <taxon>Rhodocyclales</taxon>
        <taxon>Zoogloeaceae</taxon>
        <taxon>Zoogloea</taxon>
    </lineage>
</organism>
<evidence type="ECO:0000313" key="2">
    <source>
        <dbReference type="Proteomes" id="UP000389128"/>
    </source>
</evidence>
<reference evidence="1 2" key="1">
    <citation type="submission" date="2019-01" db="EMBL/GenBank/DDBJ databases">
        <title>Zoogloea oleivorans genome sequencing and assembly.</title>
        <authorList>
            <person name="Tancsics A."/>
            <person name="Farkas M."/>
            <person name="Kriszt B."/>
            <person name="Maroti G."/>
            <person name="Horvath B."/>
        </authorList>
    </citation>
    <scope>NUCLEOTIDE SEQUENCE [LARGE SCALE GENOMIC DNA]</scope>
    <source>
        <strain evidence="1 2">Buc</strain>
    </source>
</reference>
<dbReference type="AlphaFoldDB" id="A0A6C2CHF1"/>
<evidence type="ECO:0000313" key="1">
    <source>
        <dbReference type="EMBL" id="TYC52665.1"/>
    </source>
</evidence>
<gene>
    <name evidence="1" type="ORF">ETQ85_22515</name>
</gene>
<proteinExistence type="predicted"/>
<dbReference type="EMBL" id="SDKK01000031">
    <property type="protein sequence ID" value="TYC52665.1"/>
    <property type="molecule type" value="Genomic_DNA"/>
</dbReference>
<keyword evidence="2" id="KW-1185">Reference proteome</keyword>
<protein>
    <submittedName>
        <fullName evidence="1">Uncharacterized protein</fullName>
    </submittedName>
</protein>